<accession>A0A7W9AM50</accession>
<name>A0A7W9AM50_9SPHN</name>
<gene>
    <name evidence="1" type="ORF">FHR19_000318</name>
</gene>
<protein>
    <submittedName>
        <fullName evidence="1">Uncharacterized protein</fullName>
    </submittedName>
</protein>
<dbReference type="AlphaFoldDB" id="A0A7W9AM50"/>
<evidence type="ECO:0000313" key="1">
    <source>
        <dbReference type="EMBL" id="MBB5696993.1"/>
    </source>
</evidence>
<dbReference type="Proteomes" id="UP000557739">
    <property type="component" value="Unassembled WGS sequence"/>
</dbReference>
<proteinExistence type="predicted"/>
<organism evidence="1 2">
    <name type="scientific">Sphingomonas yantingensis</name>
    <dbReference type="NCBI Taxonomy" id="1241761"/>
    <lineage>
        <taxon>Bacteria</taxon>
        <taxon>Pseudomonadati</taxon>
        <taxon>Pseudomonadota</taxon>
        <taxon>Alphaproteobacteria</taxon>
        <taxon>Sphingomonadales</taxon>
        <taxon>Sphingomonadaceae</taxon>
        <taxon>Sphingomonas</taxon>
    </lineage>
</organism>
<dbReference type="RefSeq" id="WP_184023573.1">
    <property type="nucleotide sequence ID" value="NZ_JACIJJ010000001.1"/>
</dbReference>
<reference evidence="1 2" key="1">
    <citation type="submission" date="2020-08" db="EMBL/GenBank/DDBJ databases">
        <title>Genomic Encyclopedia of Type Strains, Phase IV (KMG-IV): sequencing the most valuable type-strain genomes for metagenomic binning, comparative biology and taxonomic classification.</title>
        <authorList>
            <person name="Goeker M."/>
        </authorList>
    </citation>
    <scope>NUCLEOTIDE SEQUENCE [LARGE SCALE GENOMIC DNA]</scope>
    <source>
        <strain evidence="1 2">DSM 27244</strain>
    </source>
</reference>
<sequence length="159" mass="16192">MKQILLWDPRLPDAAPRRLTVDDRIASAAVRAGVAAPVDQRDFAELSAGGPLAAGDPVEMTLQVGVVPRMVRVMLPSAVAAIAEQFALAASVRRPIGGGTPTPTPTPTIYAGAPAGTDAGAFSGSVGSPAYADRPLTGDGYTSQFFTASGGRLLVGSDF</sequence>
<dbReference type="EMBL" id="JACIJJ010000001">
    <property type="protein sequence ID" value="MBB5696993.1"/>
    <property type="molecule type" value="Genomic_DNA"/>
</dbReference>
<keyword evidence="2" id="KW-1185">Reference proteome</keyword>
<evidence type="ECO:0000313" key="2">
    <source>
        <dbReference type="Proteomes" id="UP000557739"/>
    </source>
</evidence>
<comment type="caution">
    <text evidence="1">The sequence shown here is derived from an EMBL/GenBank/DDBJ whole genome shotgun (WGS) entry which is preliminary data.</text>
</comment>